<feature type="domain" description="Phosphoribosyl-dephospho-CoA transferase MdcG C-terminal" evidence="3">
    <location>
        <begin position="96"/>
        <end position="206"/>
    </location>
</feature>
<dbReference type="EMBL" id="RYFI01000033">
    <property type="protein sequence ID" value="RXF67415.1"/>
    <property type="molecule type" value="Genomic_DNA"/>
</dbReference>
<sequence>MLPGPRRRRRIEVRPRVHDLLRIEPGRITFGDRLPEWASRALQAAPWVVARRASLVTGRIPVGIRGASRSERFAATVSALNISETLSPEALARRRPPRRHAVFDALEALVPDLDRTGLSWGPVGAAGFELATGSPVLTGSSDLDLMLRVQDGRQLAELHGLAAAINRRRARIDVVIETPLGAVALNELLGGADQLLLRTASGARMVLRNALQAC</sequence>
<dbReference type="Proteomes" id="UP000289708">
    <property type="component" value="Unassembled WGS sequence"/>
</dbReference>
<evidence type="ECO:0000256" key="1">
    <source>
        <dbReference type="ARBA" id="ARBA00022679"/>
    </source>
</evidence>
<proteinExistence type="predicted"/>
<dbReference type="Pfam" id="PF10620">
    <property type="entry name" value="MdcG"/>
    <property type="match status" value="1"/>
</dbReference>
<reference evidence="5 6" key="1">
    <citation type="submission" date="2018-12" db="EMBL/GenBank/DDBJ databases">
        <title>bacterium Hansschlegelia zhihuaiae S113.</title>
        <authorList>
            <person name="He J."/>
        </authorList>
    </citation>
    <scope>NUCLEOTIDE SEQUENCE [LARGE SCALE GENOMIC DNA]</scope>
    <source>
        <strain evidence="5 6">S 113</strain>
    </source>
</reference>
<dbReference type="OrthoDB" id="1275217at2"/>
<evidence type="ECO:0000313" key="5">
    <source>
        <dbReference type="EMBL" id="RXF67415.1"/>
    </source>
</evidence>
<keyword evidence="6" id="KW-1185">Reference proteome</keyword>
<name>A0A4Q0M3I9_9HYPH</name>
<dbReference type="Pfam" id="PF20866">
    <property type="entry name" value="MdcG_N"/>
    <property type="match status" value="1"/>
</dbReference>
<gene>
    <name evidence="5" type="ORF">EK403_21300</name>
</gene>
<accession>A0A4Q0M3I9</accession>
<evidence type="ECO:0000259" key="4">
    <source>
        <dbReference type="Pfam" id="PF20866"/>
    </source>
</evidence>
<evidence type="ECO:0000313" key="6">
    <source>
        <dbReference type="Proteomes" id="UP000289708"/>
    </source>
</evidence>
<keyword evidence="1" id="KW-0808">Transferase</keyword>
<dbReference type="InterPro" id="IPR049180">
    <property type="entry name" value="MdcG_C"/>
</dbReference>
<dbReference type="GO" id="GO:0016779">
    <property type="term" value="F:nucleotidyltransferase activity"/>
    <property type="evidence" value="ECO:0007669"/>
    <property type="project" value="UniProtKB-KW"/>
</dbReference>
<feature type="domain" description="Phosphoribosyl-dephospho-CoA transferase MdcG N-terminal" evidence="4">
    <location>
        <begin position="16"/>
        <end position="88"/>
    </location>
</feature>
<comment type="caution">
    <text evidence="5">The sequence shown here is derived from an EMBL/GenBank/DDBJ whole genome shotgun (WGS) entry which is preliminary data.</text>
</comment>
<evidence type="ECO:0000256" key="2">
    <source>
        <dbReference type="ARBA" id="ARBA00022695"/>
    </source>
</evidence>
<dbReference type="NCBIfam" id="NF002332">
    <property type="entry name" value="PRK01293.1"/>
    <property type="match status" value="1"/>
</dbReference>
<evidence type="ECO:0000259" key="3">
    <source>
        <dbReference type="Pfam" id="PF10620"/>
    </source>
</evidence>
<dbReference type="InterPro" id="IPR017557">
    <property type="entry name" value="Holo-ACP_synthase"/>
</dbReference>
<organism evidence="5 6">
    <name type="scientific">Hansschlegelia zhihuaiae</name>
    <dbReference type="NCBI Taxonomy" id="405005"/>
    <lineage>
        <taxon>Bacteria</taxon>
        <taxon>Pseudomonadati</taxon>
        <taxon>Pseudomonadota</taxon>
        <taxon>Alphaproteobacteria</taxon>
        <taxon>Hyphomicrobiales</taxon>
        <taxon>Methylopilaceae</taxon>
        <taxon>Hansschlegelia</taxon>
    </lineage>
</organism>
<dbReference type="NCBIfam" id="TIGR03135">
    <property type="entry name" value="malonate_mdcG"/>
    <property type="match status" value="1"/>
</dbReference>
<dbReference type="AlphaFoldDB" id="A0A4Q0M3I9"/>
<keyword evidence="2" id="KW-0548">Nucleotidyltransferase</keyword>
<protein>
    <submittedName>
        <fullName evidence="5">Malonate decarboxylase holo-ACP synthase</fullName>
    </submittedName>
</protein>
<dbReference type="InterPro" id="IPR048903">
    <property type="entry name" value="MdcG_N"/>
</dbReference>